<proteinExistence type="predicted"/>
<dbReference type="EMBL" id="JACXVP010000001">
    <property type="protein sequence ID" value="KAG5632386.1"/>
    <property type="molecule type" value="Genomic_DNA"/>
</dbReference>
<name>A0A9J6B706_SOLCO</name>
<accession>A0A9J6B706</accession>
<keyword evidence="3" id="KW-1185">Reference proteome</keyword>
<evidence type="ECO:0000313" key="2">
    <source>
        <dbReference type="EMBL" id="KAG5632386.1"/>
    </source>
</evidence>
<dbReference type="AlphaFoldDB" id="A0A9J6B706"/>
<feature type="region of interest" description="Disordered" evidence="1">
    <location>
        <begin position="219"/>
        <end position="241"/>
    </location>
</feature>
<sequence length="255" mass="29281">METRTIMITNFSCLLNFYHQVRFSCRSPKNPKIGNQNLEPSVNNGEFQSFPPKSISIQYENFKFQPQKTTPNKISTFQIHFQRFQPFGVLKFLPIRRISGCNGEEECESENPKIYIKVLLIYLKSSEVHHLRRCNLSRNFSLPPAVQLSTSREDDGDEMVEIGGSSTKHPSSFSNQTTTTPTDFQATTILSSPHLHLRRPTTNQQPVNKTHSFDFLQTHIPNSVYPPPRNPNSDRPEEINNDELELQDPVISTIF</sequence>
<evidence type="ECO:0000313" key="3">
    <source>
        <dbReference type="Proteomes" id="UP000824120"/>
    </source>
</evidence>
<dbReference type="Proteomes" id="UP000824120">
    <property type="component" value="Chromosome 1"/>
</dbReference>
<evidence type="ECO:0000256" key="1">
    <source>
        <dbReference type="SAM" id="MobiDB-lite"/>
    </source>
</evidence>
<reference evidence="2 3" key="1">
    <citation type="submission" date="2020-09" db="EMBL/GenBank/DDBJ databases">
        <title>De no assembly of potato wild relative species, Solanum commersonii.</title>
        <authorList>
            <person name="Cho K."/>
        </authorList>
    </citation>
    <scope>NUCLEOTIDE SEQUENCE [LARGE SCALE GENOMIC DNA]</scope>
    <source>
        <strain evidence="2">LZ3.2</strain>
        <tissue evidence="2">Leaf</tissue>
    </source>
</reference>
<gene>
    <name evidence="2" type="ORF">H5410_004103</name>
</gene>
<organism evidence="2 3">
    <name type="scientific">Solanum commersonii</name>
    <name type="common">Commerson's wild potato</name>
    <name type="synonym">Commerson's nightshade</name>
    <dbReference type="NCBI Taxonomy" id="4109"/>
    <lineage>
        <taxon>Eukaryota</taxon>
        <taxon>Viridiplantae</taxon>
        <taxon>Streptophyta</taxon>
        <taxon>Embryophyta</taxon>
        <taxon>Tracheophyta</taxon>
        <taxon>Spermatophyta</taxon>
        <taxon>Magnoliopsida</taxon>
        <taxon>eudicotyledons</taxon>
        <taxon>Gunneridae</taxon>
        <taxon>Pentapetalae</taxon>
        <taxon>asterids</taxon>
        <taxon>lamiids</taxon>
        <taxon>Solanales</taxon>
        <taxon>Solanaceae</taxon>
        <taxon>Solanoideae</taxon>
        <taxon>Solaneae</taxon>
        <taxon>Solanum</taxon>
    </lineage>
</organism>
<protein>
    <submittedName>
        <fullName evidence="2">Uncharacterized protein</fullName>
    </submittedName>
</protein>
<comment type="caution">
    <text evidence="2">The sequence shown here is derived from an EMBL/GenBank/DDBJ whole genome shotgun (WGS) entry which is preliminary data.</text>
</comment>